<feature type="domain" description="NadR/Ttd14 AAA" evidence="1">
    <location>
        <begin position="2"/>
        <end position="159"/>
    </location>
</feature>
<organism evidence="2 3">
    <name type="scientific">Geothrix edaphica</name>
    <dbReference type="NCBI Taxonomy" id="2927976"/>
    <lineage>
        <taxon>Bacteria</taxon>
        <taxon>Pseudomonadati</taxon>
        <taxon>Acidobacteriota</taxon>
        <taxon>Holophagae</taxon>
        <taxon>Holophagales</taxon>
        <taxon>Holophagaceae</taxon>
        <taxon>Geothrix</taxon>
    </lineage>
</organism>
<evidence type="ECO:0000259" key="1">
    <source>
        <dbReference type="Pfam" id="PF13521"/>
    </source>
</evidence>
<dbReference type="Proteomes" id="UP001165044">
    <property type="component" value="Unassembled WGS sequence"/>
</dbReference>
<dbReference type="Pfam" id="PF13521">
    <property type="entry name" value="AAA_28"/>
    <property type="match status" value="1"/>
</dbReference>
<gene>
    <name evidence="2" type="ORF">GETHED_03840</name>
</gene>
<sequence length="182" mass="20802">MKIAFIGTHGVGKTTLCYELAAALKREGVHVDIVKEVARLSPLPINQKTSLEAQTWIFLTQMAEEIRSGSQHDAVVCDRSVLDNYAYMMLAFGRQLPIERFMHHWMKSYDLLFKVPFTGHLAADGVRDTDTFFAESIDQLVDKLLEERSIPFERLEPGNRPGWIHRVKEVVLSHPKGQKRLL</sequence>
<comment type="caution">
    <text evidence="2">The sequence shown here is derived from an EMBL/GenBank/DDBJ whole genome shotgun (WGS) entry which is preliminary data.</text>
</comment>
<evidence type="ECO:0000313" key="2">
    <source>
        <dbReference type="EMBL" id="GLH66020.1"/>
    </source>
</evidence>
<accession>A0ABQ5PV96</accession>
<reference evidence="2" key="1">
    <citation type="journal article" date="2023" name="Antonie Van Leeuwenhoek">
        <title>Mesoterricola silvestris gen. nov., sp. nov., Mesoterricola sediminis sp. nov., Geothrix oryzae sp. nov., Geothrix edaphica sp. nov., Geothrix rubra sp. nov., and Geothrix limicola sp. nov., six novel members of Acidobacteriota isolated from soils.</title>
        <authorList>
            <person name="Itoh H."/>
            <person name="Sugisawa Y."/>
            <person name="Mise K."/>
            <person name="Xu Z."/>
            <person name="Kuniyasu M."/>
            <person name="Ushijima N."/>
            <person name="Kawano K."/>
            <person name="Kobayashi E."/>
            <person name="Shiratori Y."/>
            <person name="Masuda Y."/>
            <person name="Senoo K."/>
        </authorList>
    </citation>
    <scope>NUCLEOTIDE SEQUENCE</scope>
    <source>
        <strain evidence="2">Red802</strain>
    </source>
</reference>
<name>A0ABQ5PV96_9BACT</name>
<dbReference type="RefSeq" id="WP_285606109.1">
    <property type="nucleotide sequence ID" value="NZ_BSDC01000001.1"/>
</dbReference>
<dbReference type="EMBL" id="BSDC01000001">
    <property type="protein sequence ID" value="GLH66020.1"/>
    <property type="molecule type" value="Genomic_DNA"/>
</dbReference>
<dbReference type="InterPro" id="IPR038727">
    <property type="entry name" value="NadR/Ttd14_AAA_dom"/>
</dbReference>
<dbReference type="SUPFAM" id="SSF52540">
    <property type="entry name" value="P-loop containing nucleoside triphosphate hydrolases"/>
    <property type="match status" value="1"/>
</dbReference>
<dbReference type="Gene3D" id="3.40.50.300">
    <property type="entry name" value="P-loop containing nucleotide triphosphate hydrolases"/>
    <property type="match status" value="1"/>
</dbReference>
<evidence type="ECO:0000313" key="3">
    <source>
        <dbReference type="Proteomes" id="UP001165044"/>
    </source>
</evidence>
<protein>
    <recommendedName>
        <fullName evidence="1">NadR/Ttd14 AAA domain-containing protein</fullName>
    </recommendedName>
</protein>
<dbReference type="InterPro" id="IPR027417">
    <property type="entry name" value="P-loop_NTPase"/>
</dbReference>
<keyword evidence="3" id="KW-1185">Reference proteome</keyword>
<proteinExistence type="predicted"/>